<feature type="domain" description="4Fe-4S ferredoxin-type" evidence="4">
    <location>
        <begin position="36"/>
        <end position="65"/>
    </location>
</feature>
<keyword evidence="3" id="KW-0411">Iron-sulfur</keyword>
<dbReference type="PROSITE" id="PS00198">
    <property type="entry name" value="4FE4S_FER_1"/>
    <property type="match status" value="1"/>
</dbReference>
<reference evidence="5" key="1">
    <citation type="submission" date="2022-08" db="EMBL/GenBank/DDBJ databases">
        <title>Genome Sequence of the sulphate-reducing bacterium, Pseudodesulfovibrio portus JCM14722.</title>
        <authorList>
            <person name="Kondo R."/>
            <person name="Kataoka T."/>
        </authorList>
    </citation>
    <scope>NUCLEOTIDE SEQUENCE</scope>
    <source>
        <strain evidence="5">JCM 14722</strain>
    </source>
</reference>
<accession>A0ABM8AMH6</accession>
<gene>
    <name evidence="5" type="ORF">JCM14722_01210</name>
</gene>
<dbReference type="InterPro" id="IPR017896">
    <property type="entry name" value="4Fe4S_Fe-S-bd"/>
</dbReference>
<name>A0ABM8AMH6_9BACT</name>
<keyword evidence="1" id="KW-0479">Metal-binding</keyword>
<evidence type="ECO:0000256" key="2">
    <source>
        <dbReference type="ARBA" id="ARBA00023004"/>
    </source>
</evidence>
<dbReference type="Proteomes" id="UP001061361">
    <property type="component" value="Chromosome"/>
</dbReference>
<dbReference type="InterPro" id="IPR017900">
    <property type="entry name" value="4Fe4S_Fe_S_CS"/>
</dbReference>
<evidence type="ECO:0000256" key="1">
    <source>
        <dbReference type="ARBA" id="ARBA00022723"/>
    </source>
</evidence>
<dbReference type="Gene3D" id="3.30.70.20">
    <property type="match status" value="1"/>
</dbReference>
<dbReference type="PANTHER" id="PTHR42895">
    <property type="entry name" value="IRON-SULFUR CLUSTER-BINDING PROTEIN-RELATED"/>
    <property type="match status" value="1"/>
</dbReference>
<dbReference type="PROSITE" id="PS51379">
    <property type="entry name" value="4FE4S_FER_2"/>
    <property type="match status" value="2"/>
</dbReference>
<dbReference type="Pfam" id="PF12837">
    <property type="entry name" value="Fer4_6"/>
    <property type="match status" value="1"/>
</dbReference>
<evidence type="ECO:0000259" key="4">
    <source>
        <dbReference type="PROSITE" id="PS51379"/>
    </source>
</evidence>
<dbReference type="SUPFAM" id="SSF54862">
    <property type="entry name" value="4Fe-4S ferredoxins"/>
    <property type="match status" value="1"/>
</dbReference>
<dbReference type="RefSeq" id="WP_264982650.1">
    <property type="nucleotide sequence ID" value="NZ_AP026708.1"/>
</dbReference>
<dbReference type="PANTHER" id="PTHR42895:SF1">
    <property type="entry name" value="IRON-SULFUR CLUSTER PROTEIN"/>
    <property type="match status" value="1"/>
</dbReference>
<evidence type="ECO:0000313" key="5">
    <source>
        <dbReference type="EMBL" id="BDQ32579.1"/>
    </source>
</evidence>
<organism evidence="5 6">
    <name type="scientific">Pseudodesulfovibrio portus</name>
    <dbReference type="NCBI Taxonomy" id="231439"/>
    <lineage>
        <taxon>Bacteria</taxon>
        <taxon>Pseudomonadati</taxon>
        <taxon>Thermodesulfobacteriota</taxon>
        <taxon>Desulfovibrionia</taxon>
        <taxon>Desulfovibrionales</taxon>
        <taxon>Desulfovibrionaceae</taxon>
    </lineage>
</organism>
<evidence type="ECO:0000313" key="6">
    <source>
        <dbReference type="Proteomes" id="UP001061361"/>
    </source>
</evidence>
<proteinExistence type="predicted"/>
<dbReference type="EMBL" id="AP026708">
    <property type="protein sequence ID" value="BDQ32579.1"/>
    <property type="molecule type" value="Genomic_DNA"/>
</dbReference>
<protein>
    <submittedName>
        <fullName evidence="5">Ferredoxin</fullName>
    </submittedName>
</protein>
<keyword evidence="6" id="KW-1185">Reference proteome</keyword>
<evidence type="ECO:0000256" key="3">
    <source>
        <dbReference type="ARBA" id="ARBA00023014"/>
    </source>
</evidence>
<sequence length="261" mass="27927">MLSKRKMITIDEDLCNGCGQCVPACEEGALAIVDGKAKLVKEIYCDGLGACLGDCPTGALKVEVREAEDFNPEAVADHLKAQGRTVPDHMPDPASLRMDGAPRKPAGGCPGAALRTMTPCGQANVPVAQESGSALSHWPVQLRLVPPTAPFLKNADLLLTADCVPVAMPRYHGEYVPYRVVLMGCPKFDDQMSYVEKLADIIAESDLNSITVMEMEVPCCSSMSVILNQAVKRAGKSVDTVRVTVARTGEVLETVPLQFEV</sequence>
<dbReference type="InterPro" id="IPR052911">
    <property type="entry name" value="Corrinoid_activation_enz"/>
</dbReference>
<keyword evidence="2" id="KW-0408">Iron</keyword>
<feature type="domain" description="4Fe-4S ferredoxin-type" evidence="4">
    <location>
        <begin position="6"/>
        <end position="35"/>
    </location>
</feature>